<gene>
    <name evidence="5" type="ORF">C8D91_1233</name>
</gene>
<dbReference type="RefSeq" id="WP_099019360.1">
    <property type="nucleotide sequence ID" value="NZ_NIHB01000002.1"/>
</dbReference>
<proteinExistence type="predicted"/>
<reference evidence="5 6" key="1">
    <citation type="submission" date="2019-03" db="EMBL/GenBank/DDBJ databases">
        <title>Genomic Encyclopedia of Type Strains, Phase IV (KMG-IV): sequencing the most valuable type-strain genomes for metagenomic binning, comparative biology and taxonomic classification.</title>
        <authorList>
            <person name="Goeker M."/>
        </authorList>
    </citation>
    <scope>NUCLEOTIDE SEQUENCE [LARGE SCALE GENOMIC DNA]</scope>
    <source>
        <strain evidence="5 6">DSM 25488</strain>
    </source>
</reference>
<dbReference type="OrthoDB" id="7629608at2"/>
<dbReference type="SMART" id="SM00347">
    <property type="entry name" value="HTH_MARR"/>
    <property type="match status" value="1"/>
</dbReference>
<dbReference type="AlphaFoldDB" id="A0A4R6XWC5"/>
<organism evidence="5 6">
    <name type="scientific">Marinicella litoralis</name>
    <dbReference type="NCBI Taxonomy" id="644220"/>
    <lineage>
        <taxon>Bacteria</taxon>
        <taxon>Pseudomonadati</taxon>
        <taxon>Pseudomonadota</taxon>
        <taxon>Gammaproteobacteria</taxon>
        <taxon>Lysobacterales</taxon>
        <taxon>Marinicellaceae</taxon>
        <taxon>Marinicella</taxon>
    </lineage>
</organism>
<evidence type="ECO:0000256" key="2">
    <source>
        <dbReference type="ARBA" id="ARBA00023125"/>
    </source>
</evidence>
<dbReference type="GO" id="GO:0003677">
    <property type="term" value="F:DNA binding"/>
    <property type="evidence" value="ECO:0007669"/>
    <property type="project" value="UniProtKB-KW"/>
</dbReference>
<dbReference type="InterPro" id="IPR036390">
    <property type="entry name" value="WH_DNA-bd_sf"/>
</dbReference>
<protein>
    <submittedName>
        <fullName evidence="5">DNA-binding MarR family transcriptional regulator</fullName>
    </submittedName>
</protein>
<dbReference type="InterPro" id="IPR036388">
    <property type="entry name" value="WH-like_DNA-bd_sf"/>
</dbReference>
<dbReference type="InterPro" id="IPR023187">
    <property type="entry name" value="Tscrpt_reg_MarR-type_CS"/>
</dbReference>
<evidence type="ECO:0000313" key="6">
    <source>
        <dbReference type="Proteomes" id="UP000295724"/>
    </source>
</evidence>
<evidence type="ECO:0000256" key="1">
    <source>
        <dbReference type="ARBA" id="ARBA00023015"/>
    </source>
</evidence>
<dbReference type="InterPro" id="IPR000835">
    <property type="entry name" value="HTH_MarR-typ"/>
</dbReference>
<dbReference type="Gene3D" id="1.10.10.10">
    <property type="entry name" value="Winged helix-like DNA-binding domain superfamily/Winged helix DNA-binding domain"/>
    <property type="match status" value="1"/>
</dbReference>
<sequence>MNHLNNQSVVRSFIGKHADDLGNLISVQIKPIYESLGIVVPVKSCSIIHYLNQNNLIDKAGASLADLSKSLKQSHQLVKQKLPRLLKLGLIEVQQDANDKRRLLYSLTRLGNEQAKLLNENSLEKVYADLSAEIGTDLYQVLVAAINGLKKKDLLTRFNEQNKR</sequence>
<keyword evidence="2 5" id="KW-0238">DNA-binding</keyword>
<name>A0A4R6XWC5_9GAMM</name>
<dbReference type="SUPFAM" id="SSF46785">
    <property type="entry name" value="Winged helix' DNA-binding domain"/>
    <property type="match status" value="1"/>
</dbReference>
<dbReference type="PROSITE" id="PS01117">
    <property type="entry name" value="HTH_MARR_1"/>
    <property type="match status" value="1"/>
</dbReference>
<keyword evidence="1" id="KW-0805">Transcription regulation</keyword>
<dbReference type="Proteomes" id="UP000295724">
    <property type="component" value="Unassembled WGS sequence"/>
</dbReference>
<accession>A0A4R6XWC5</accession>
<feature type="domain" description="HTH marR-type" evidence="4">
    <location>
        <begin position="31"/>
        <end position="139"/>
    </location>
</feature>
<evidence type="ECO:0000259" key="4">
    <source>
        <dbReference type="SMART" id="SM00347"/>
    </source>
</evidence>
<keyword evidence="3" id="KW-0804">Transcription</keyword>
<dbReference type="GO" id="GO:0003700">
    <property type="term" value="F:DNA-binding transcription factor activity"/>
    <property type="evidence" value="ECO:0007669"/>
    <property type="project" value="InterPro"/>
</dbReference>
<comment type="caution">
    <text evidence="5">The sequence shown here is derived from an EMBL/GenBank/DDBJ whole genome shotgun (WGS) entry which is preliminary data.</text>
</comment>
<dbReference type="EMBL" id="SNZB01000002">
    <property type="protein sequence ID" value="TDR22740.1"/>
    <property type="molecule type" value="Genomic_DNA"/>
</dbReference>
<evidence type="ECO:0000313" key="5">
    <source>
        <dbReference type="EMBL" id="TDR22740.1"/>
    </source>
</evidence>
<keyword evidence="6" id="KW-1185">Reference proteome</keyword>
<evidence type="ECO:0000256" key="3">
    <source>
        <dbReference type="ARBA" id="ARBA00023163"/>
    </source>
</evidence>